<dbReference type="PANTHER" id="PTHR43104">
    <property type="entry name" value="L-2-HYDROXYGLUTARATE DEHYDROGENASE, MITOCHONDRIAL"/>
    <property type="match status" value="1"/>
</dbReference>
<dbReference type="Gene3D" id="3.50.50.60">
    <property type="entry name" value="FAD/NAD(P)-binding domain"/>
    <property type="match status" value="1"/>
</dbReference>
<dbReference type="InterPro" id="IPR006076">
    <property type="entry name" value="FAD-dep_OxRdtase"/>
</dbReference>
<evidence type="ECO:0000259" key="6">
    <source>
        <dbReference type="Pfam" id="PF01266"/>
    </source>
</evidence>
<dbReference type="InterPro" id="IPR036188">
    <property type="entry name" value="FAD/NAD-bd_sf"/>
</dbReference>
<feature type="domain" description="FAD dependent oxidoreductase" evidence="6">
    <location>
        <begin position="5"/>
        <end position="390"/>
    </location>
</feature>
<gene>
    <name evidence="7" type="ORF">C8E99_0115</name>
</gene>
<evidence type="ECO:0000256" key="1">
    <source>
        <dbReference type="ARBA" id="ARBA00001974"/>
    </source>
</evidence>
<protein>
    <submittedName>
        <fullName evidence="7">L-2-hydroxyglutarate oxidase LhgO</fullName>
    </submittedName>
</protein>
<evidence type="ECO:0000256" key="4">
    <source>
        <dbReference type="ARBA" id="ARBA00023002"/>
    </source>
</evidence>
<comment type="similarity">
    <text evidence="5">Belongs to the L2HGDH family.</text>
</comment>
<evidence type="ECO:0000313" key="7">
    <source>
        <dbReference type="EMBL" id="REE02348.1"/>
    </source>
</evidence>
<dbReference type="RefSeq" id="WP_115930638.1">
    <property type="nucleotide sequence ID" value="NZ_QREH01000001.1"/>
</dbReference>
<reference evidence="7 8" key="1">
    <citation type="submission" date="2018-07" db="EMBL/GenBank/DDBJ databases">
        <title>Sequencing the genomes of 1000 actinobacteria strains.</title>
        <authorList>
            <person name="Klenk H.-P."/>
        </authorList>
    </citation>
    <scope>NUCLEOTIDE SEQUENCE [LARGE SCALE GENOMIC DNA]</scope>
    <source>
        <strain evidence="7 8">DSM 14442</strain>
    </source>
</reference>
<keyword evidence="8" id="KW-1185">Reference proteome</keyword>
<dbReference type="Pfam" id="PF01266">
    <property type="entry name" value="DAO"/>
    <property type="match status" value="1"/>
</dbReference>
<accession>A0A3D9L7M7</accession>
<dbReference type="OrthoDB" id="9801699at2"/>
<dbReference type="SUPFAM" id="SSF51905">
    <property type="entry name" value="FAD/NAD(P)-binding domain"/>
    <property type="match status" value="1"/>
</dbReference>
<organism evidence="7 8">
    <name type="scientific">Citricoccus muralis</name>
    <dbReference type="NCBI Taxonomy" id="169134"/>
    <lineage>
        <taxon>Bacteria</taxon>
        <taxon>Bacillati</taxon>
        <taxon>Actinomycetota</taxon>
        <taxon>Actinomycetes</taxon>
        <taxon>Micrococcales</taxon>
        <taxon>Micrococcaceae</taxon>
        <taxon>Citricoccus</taxon>
    </lineage>
</organism>
<keyword evidence="4" id="KW-0560">Oxidoreductase</keyword>
<dbReference type="EMBL" id="QREH01000001">
    <property type="protein sequence ID" value="REE02348.1"/>
    <property type="molecule type" value="Genomic_DNA"/>
</dbReference>
<proteinExistence type="inferred from homology"/>
<comment type="caution">
    <text evidence="7">The sequence shown here is derived from an EMBL/GenBank/DDBJ whole genome shotgun (WGS) entry which is preliminary data.</text>
</comment>
<dbReference type="NCBIfam" id="NF008726">
    <property type="entry name" value="PRK11728.1"/>
    <property type="match status" value="1"/>
</dbReference>
<evidence type="ECO:0000256" key="3">
    <source>
        <dbReference type="ARBA" id="ARBA00022827"/>
    </source>
</evidence>
<dbReference type="AlphaFoldDB" id="A0A3D9L7M7"/>
<evidence type="ECO:0000256" key="2">
    <source>
        <dbReference type="ARBA" id="ARBA00022630"/>
    </source>
</evidence>
<dbReference type="Gene3D" id="3.30.9.10">
    <property type="entry name" value="D-Amino Acid Oxidase, subunit A, domain 2"/>
    <property type="match status" value="1"/>
</dbReference>
<dbReference type="Proteomes" id="UP000256727">
    <property type="component" value="Unassembled WGS sequence"/>
</dbReference>
<keyword evidence="2" id="KW-0285">Flavoprotein</keyword>
<dbReference type="GO" id="GO:0047545">
    <property type="term" value="F:(S)-2-hydroxyglutarate dehydrogenase activity"/>
    <property type="evidence" value="ECO:0007669"/>
    <property type="project" value="TreeGrafter"/>
</dbReference>
<comment type="cofactor">
    <cofactor evidence="1">
        <name>FAD</name>
        <dbReference type="ChEBI" id="CHEBI:57692"/>
    </cofactor>
</comment>
<name>A0A3D9L7M7_9MICC</name>
<dbReference type="PANTHER" id="PTHR43104:SF2">
    <property type="entry name" value="L-2-HYDROXYGLUTARATE DEHYDROGENASE, MITOCHONDRIAL"/>
    <property type="match status" value="1"/>
</dbReference>
<evidence type="ECO:0000256" key="5">
    <source>
        <dbReference type="ARBA" id="ARBA00037941"/>
    </source>
</evidence>
<keyword evidence="3" id="KW-0274">FAD</keyword>
<evidence type="ECO:0000313" key="8">
    <source>
        <dbReference type="Proteomes" id="UP000256727"/>
    </source>
</evidence>
<sequence length="408" mass="43547">MTSFAVIGAGIIGAAVARELTQRFPDDHVTVYDKADSVASHQTGHNSGVVHAGLYYQPGSLKARLCRRGVNLLRDYALDRGVPYEECGKLVVALEQVEEDRLRTIHEKAIANGVPGVELVGPERILEIEPNATGRLALHSPQTAIIDYAAVTRALINDVRSAGGTVRLGAEVTGITNTADGCSISTPAGTESFDFVIACAGLQSDRIARMAGGDAYPKIVPFFGQYSKLAPEYRTVLNGLVYPVPDPAYPFLGVHLTKRVDGEMLVGPNAFLSFGRENYSGRRIGIKDSLDVAANPGFWKFATRNMSAAVQEFGAVVSRQKFLAGAARYVPSLDGAESTPITRGIRAQSMDANGHLMDDFVIEDIGRATLLRNAPSPGATSSLAIAEHIVSEMAAKHRLASRASGQLD</sequence>